<sequence length="32" mass="3805">MDLIVKIKPTLNLEPSLFLGSWWAMCTERFTY</sequence>
<accession>A0A0A9B8X8</accession>
<evidence type="ECO:0000313" key="1">
    <source>
        <dbReference type="EMBL" id="JAD57660.1"/>
    </source>
</evidence>
<organism evidence="1">
    <name type="scientific">Arundo donax</name>
    <name type="common">Giant reed</name>
    <name type="synonym">Donax arundinaceus</name>
    <dbReference type="NCBI Taxonomy" id="35708"/>
    <lineage>
        <taxon>Eukaryota</taxon>
        <taxon>Viridiplantae</taxon>
        <taxon>Streptophyta</taxon>
        <taxon>Embryophyta</taxon>
        <taxon>Tracheophyta</taxon>
        <taxon>Spermatophyta</taxon>
        <taxon>Magnoliopsida</taxon>
        <taxon>Liliopsida</taxon>
        <taxon>Poales</taxon>
        <taxon>Poaceae</taxon>
        <taxon>PACMAD clade</taxon>
        <taxon>Arundinoideae</taxon>
        <taxon>Arundineae</taxon>
        <taxon>Arundo</taxon>
    </lineage>
</organism>
<reference evidence="1" key="2">
    <citation type="journal article" date="2015" name="Data Brief">
        <title>Shoot transcriptome of the giant reed, Arundo donax.</title>
        <authorList>
            <person name="Barrero R.A."/>
            <person name="Guerrero F.D."/>
            <person name="Moolhuijzen P."/>
            <person name="Goolsby J.A."/>
            <person name="Tidwell J."/>
            <person name="Bellgard S.E."/>
            <person name="Bellgard M.I."/>
        </authorList>
    </citation>
    <scope>NUCLEOTIDE SEQUENCE</scope>
    <source>
        <tissue evidence="1">Shoot tissue taken approximately 20 cm above the soil surface</tissue>
    </source>
</reference>
<reference evidence="1" key="1">
    <citation type="submission" date="2014-09" db="EMBL/GenBank/DDBJ databases">
        <authorList>
            <person name="Magalhaes I.L.F."/>
            <person name="Oliveira U."/>
            <person name="Santos F.R."/>
            <person name="Vidigal T.H.D.A."/>
            <person name="Brescovit A.D."/>
            <person name="Santos A.J."/>
        </authorList>
    </citation>
    <scope>NUCLEOTIDE SEQUENCE</scope>
    <source>
        <tissue evidence="1">Shoot tissue taken approximately 20 cm above the soil surface</tissue>
    </source>
</reference>
<dbReference type="AlphaFoldDB" id="A0A0A9B8X8"/>
<name>A0A0A9B8X8_ARUDO</name>
<protein>
    <submittedName>
        <fullName evidence="1">Uncharacterized protein</fullName>
    </submittedName>
</protein>
<dbReference type="EMBL" id="GBRH01240235">
    <property type="protein sequence ID" value="JAD57660.1"/>
    <property type="molecule type" value="Transcribed_RNA"/>
</dbReference>
<proteinExistence type="predicted"/>